<feature type="region of interest" description="Disordered" evidence="2">
    <location>
        <begin position="977"/>
        <end position="1009"/>
    </location>
</feature>
<dbReference type="Gene3D" id="1.20.920.10">
    <property type="entry name" value="Bromodomain-like"/>
    <property type="match status" value="1"/>
</dbReference>
<feature type="compositionally biased region" description="Basic residues" evidence="2">
    <location>
        <begin position="816"/>
        <end position="829"/>
    </location>
</feature>
<dbReference type="GO" id="GO:0006325">
    <property type="term" value="P:chromatin organization"/>
    <property type="evidence" value="ECO:0007669"/>
    <property type="project" value="UniProtKB-ARBA"/>
</dbReference>
<feature type="compositionally biased region" description="Pro residues" evidence="2">
    <location>
        <begin position="257"/>
        <end position="276"/>
    </location>
</feature>
<evidence type="ECO:0000256" key="1">
    <source>
        <dbReference type="ARBA" id="ARBA00023117"/>
    </source>
</evidence>
<comment type="caution">
    <text evidence="4">The sequence shown here is derived from an EMBL/GenBank/DDBJ whole genome shotgun (WGS) entry which is preliminary data.</text>
</comment>
<dbReference type="GO" id="GO:0035267">
    <property type="term" value="C:NuA4 histone acetyltransferase complex"/>
    <property type="evidence" value="ECO:0007669"/>
    <property type="project" value="TreeGrafter"/>
</dbReference>
<accession>A0AAN6N507</accession>
<feature type="compositionally biased region" description="Low complexity" evidence="2">
    <location>
        <begin position="348"/>
        <end position="369"/>
    </location>
</feature>
<evidence type="ECO:0000256" key="2">
    <source>
        <dbReference type="SAM" id="MobiDB-lite"/>
    </source>
</evidence>
<dbReference type="PANTHER" id="PTHR15398:SF4">
    <property type="entry name" value="BROMODOMAIN-CONTAINING PROTEIN 8 ISOFORM X1"/>
    <property type="match status" value="1"/>
</dbReference>
<keyword evidence="1" id="KW-0103">Bromodomain</keyword>
<dbReference type="Pfam" id="PF00439">
    <property type="entry name" value="Bromodomain"/>
    <property type="match status" value="1"/>
</dbReference>
<feature type="compositionally biased region" description="Pro residues" evidence="2">
    <location>
        <begin position="379"/>
        <end position="402"/>
    </location>
</feature>
<dbReference type="SUPFAM" id="SSF47370">
    <property type="entry name" value="Bromodomain"/>
    <property type="match status" value="1"/>
</dbReference>
<proteinExistence type="predicted"/>
<feature type="domain" description="Bromo" evidence="3">
    <location>
        <begin position="876"/>
        <end position="978"/>
    </location>
</feature>
<feature type="compositionally biased region" description="Low complexity" evidence="2">
    <location>
        <begin position="632"/>
        <end position="641"/>
    </location>
</feature>
<feature type="compositionally biased region" description="Polar residues" evidence="2">
    <location>
        <begin position="718"/>
        <end position="742"/>
    </location>
</feature>
<feature type="compositionally biased region" description="Low complexity" evidence="2">
    <location>
        <begin position="483"/>
        <end position="495"/>
    </location>
</feature>
<feature type="compositionally biased region" description="Pro residues" evidence="2">
    <location>
        <begin position="316"/>
        <end position="329"/>
    </location>
</feature>
<feature type="compositionally biased region" description="Low complexity" evidence="2">
    <location>
        <begin position="186"/>
        <end position="207"/>
    </location>
</feature>
<keyword evidence="5" id="KW-1185">Reference proteome</keyword>
<dbReference type="Proteomes" id="UP001303473">
    <property type="component" value="Unassembled WGS sequence"/>
</dbReference>
<organism evidence="4 5">
    <name type="scientific">Diplogelasinospora grovesii</name>
    <dbReference type="NCBI Taxonomy" id="303347"/>
    <lineage>
        <taxon>Eukaryota</taxon>
        <taxon>Fungi</taxon>
        <taxon>Dikarya</taxon>
        <taxon>Ascomycota</taxon>
        <taxon>Pezizomycotina</taxon>
        <taxon>Sordariomycetes</taxon>
        <taxon>Sordariomycetidae</taxon>
        <taxon>Sordariales</taxon>
        <taxon>Diplogelasinosporaceae</taxon>
        <taxon>Diplogelasinospora</taxon>
    </lineage>
</organism>
<dbReference type="PANTHER" id="PTHR15398">
    <property type="entry name" value="BROMODOMAIN-CONTAINING PROTEIN 8"/>
    <property type="match status" value="1"/>
</dbReference>
<feature type="compositionally biased region" description="Basic and acidic residues" evidence="2">
    <location>
        <begin position="785"/>
        <end position="798"/>
    </location>
</feature>
<dbReference type="EMBL" id="MU853814">
    <property type="protein sequence ID" value="KAK3939280.1"/>
    <property type="molecule type" value="Genomic_DNA"/>
</dbReference>
<evidence type="ECO:0000259" key="3">
    <source>
        <dbReference type="Pfam" id="PF00439"/>
    </source>
</evidence>
<dbReference type="AlphaFoldDB" id="A0AAN6N507"/>
<feature type="compositionally biased region" description="Pro residues" evidence="2">
    <location>
        <begin position="285"/>
        <end position="299"/>
    </location>
</feature>
<evidence type="ECO:0000313" key="5">
    <source>
        <dbReference type="Proteomes" id="UP001303473"/>
    </source>
</evidence>
<feature type="compositionally biased region" description="Polar residues" evidence="2">
    <location>
        <begin position="832"/>
        <end position="848"/>
    </location>
</feature>
<feature type="compositionally biased region" description="Basic and acidic residues" evidence="2">
    <location>
        <begin position="652"/>
        <end position="667"/>
    </location>
</feature>
<feature type="region of interest" description="Disordered" evidence="2">
    <location>
        <begin position="1039"/>
        <end position="1105"/>
    </location>
</feature>
<feature type="region of interest" description="Disordered" evidence="2">
    <location>
        <begin position="159"/>
        <end position="856"/>
    </location>
</feature>
<feature type="compositionally biased region" description="Basic and acidic residues" evidence="2">
    <location>
        <begin position="749"/>
        <end position="759"/>
    </location>
</feature>
<feature type="compositionally biased region" description="Low complexity" evidence="2">
    <location>
        <begin position="1076"/>
        <end position="1095"/>
    </location>
</feature>
<feature type="compositionally biased region" description="Polar residues" evidence="2">
    <location>
        <begin position="167"/>
        <end position="176"/>
    </location>
</feature>
<reference evidence="5" key="1">
    <citation type="journal article" date="2023" name="Mol. Phylogenet. Evol.">
        <title>Genome-scale phylogeny and comparative genomics of the fungal order Sordariales.</title>
        <authorList>
            <person name="Hensen N."/>
            <person name="Bonometti L."/>
            <person name="Westerberg I."/>
            <person name="Brannstrom I.O."/>
            <person name="Guillou S."/>
            <person name="Cros-Aarteil S."/>
            <person name="Calhoun S."/>
            <person name="Haridas S."/>
            <person name="Kuo A."/>
            <person name="Mondo S."/>
            <person name="Pangilinan J."/>
            <person name="Riley R."/>
            <person name="LaButti K."/>
            <person name="Andreopoulos B."/>
            <person name="Lipzen A."/>
            <person name="Chen C."/>
            <person name="Yan M."/>
            <person name="Daum C."/>
            <person name="Ng V."/>
            <person name="Clum A."/>
            <person name="Steindorff A."/>
            <person name="Ohm R.A."/>
            <person name="Martin F."/>
            <person name="Silar P."/>
            <person name="Natvig D.O."/>
            <person name="Lalanne C."/>
            <person name="Gautier V."/>
            <person name="Ament-Velasquez S.L."/>
            <person name="Kruys A."/>
            <person name="Hutchinson M.I."/>
            <person name="Powell A.J."/>
            <person name="Barry K."/>
            <person name="Miller A.N."/>
            <person name="Grigoriev I.V."/>
            <person name="Debuchy R."/>
            <person name="Gladieux P."/>
            <person name="Hiltunen Thoren M."/>
            <person name="Johannesson H."/>
        </authorList>
    </citation>
    <scope>NUCLEOTIDE SEQUENCE [LARGE SCALE GENOMIC DNA]</scope>
    <source>
        <strain evidence="5">CBS 340.73</strain>
    </source>
</reference>
<gene>
    <name evidence="4" type="ORF">QBC46DRAFT_388324</name>
</gene>
<feature type="compositionally biased region" description="Low complexity" evidence="2">
    <location>
        <begin position="799"/>
        <end position="812"/>
    </location>
</feature>
<sequence>MNTPTVYTPLESLLLFRGISQHGLDAPAFVRISEVLRNNGLIKNDPKYDAARLTPEALQELFLHFLWEELKYESEHSAVRTGSEPDGALSPASKKRKLQAPAPTLRDARQHVEKIKSVHDKLEDAYIRHAVAEIQDLEVRFDQLQGEIDELAALAGNKEAGEERISKSPNGTQQPGAQRDARLANGTGPSSGPSTFPSPKPATQVAPQPSPQPAPQIAPRQIIRNGSVPSQERPGAAPPTPALIQPPVASSTRPEQETPPPVPAVKPQEPSRPPNGAPQVLQPPQGVPPFQPHPQPVAPQAPAEGLQRPEGVARPTQPPTSQPPYPQQPPAQGQLIWEPLYQPNAPKQQVPIQQQQQQQQHQQHQQHVPLQPPSLKITPRPPPQQPVSHPPRPSPAPRPLQPQPNKAYPQQPVLIAPQNAAQYAPPLQPAPIRPAVELSPGPMQNRQPIAPSPGMSRAPQLSYQQPPVYHGYAHSPPMRHVTSAPPSASPAAMSPVPGHGLAPPQQQRPPQIPNLQAPSPYNHLGAPSAPPPMTAQPDVQSGYSSPYQAPRPSVPDHVQQQLQQRVSMGTPAPPARTSHVPPAPQTPSLAIPLRLQVGSGTKWARSTTPSTPKIGSTPRSVVGDIPSPAYEPLSPVLQPAALPQPPQPSLKETPREEPKQPSKDVAPKETLPNPMPQPVSQTAQDPETPVPSSKRRGRLQKSQAQDATLPPIQAVAVTPQTSQPVGQTASQPADSQPTQTPASLAKDQAQPKDEPKPAEPEPETELVEAKPVAPELVEPKPTQTKVEEPVEPKDEEATPRPTTETGDTTADESVTGRRKTTRQAKRKRRDSSPTPAQTPKVESQTTPMPSLPVPIEISPPNQVLWTRAFNKVSGSAMEQIVHHRSANMFAAPVRDRDAPGYRKVVLLPQDLKSIRAALSQGNRAAAQAAAALPGGDPGTSGVWLPLSEELVPPKGIINSAQLDRELAHMFSNAIMYNPDPGHGPGPTFLRPDAEDEDGDGQDVNGEGSLGYKVDEFSVVNDTRAMFGEVEKLMSELRSAEIRRSGPTGTPRHSSLAAGRETSVSAVRELRDRDEAGSTADGGDEATATEAETSGTVAKRRRTTRG</sequence>
<feature type="compositionally biased region" description="Polar residues" evidence="2">
    <location>
        <begin position="537"/>
        <end position="547"/>
    </location>
</feature>
<evidence type="ECO:0000313" key="4">
    <source>
        <dbReference type="EMBL" id="KAK3939280.1"/>
    </source>
</evidence>
<protein>
    <recommendedName>
        <fullName evidence="3">Bromo domain-containing protein</fullName>
    </recommendedName>
</protein>
<dbReference type="InterPro" id="IPR036427">
    <property type="entry name" value="Bromodomain-like_sf"/>
</dbReference>
<feature type="compositionally biased region" description="Polar residues" evidence="2">
    <location>
        <begin position="558"/>
        <end position="567"/>
    </location>
</feature>
<dbReference type="InterPro" id="IPR001487">
    <property type="entry name" value="Bromodomain"/>
</dbReference>
<name>A0AAN6N507_9PEZI</name>
<feature type="region of interest" description="Disordered" evidence="2">
    <location>
        <begin position="78"/>
        <end position="110"/>
    </location>
</feature>
<feature type="compositionally biased region" description="Polar residues" evidence="2">
    <location>
        <begin position="604"/>
        <end position="619"/>
    </location>
</feature>
<feature type="compositionally biased region" description="Low complexity" evidence="2">
    <location>
        <begin position="416"/>
        <end position="425"/>
    </location>
</feature>